<dbReference type="AlphaFoldDB" id="A0A844FGW1"/>
<dbReference type="OrthoDB" id="360192at2"/>
<dbReference type="RefSeq" id="WP_154483989.1">
    <property type="nucleotide sequence ID" value="NZ_VULR01000007.1"/>
</dbReference>
<dbReference type="Proteomes" id="UP000462760">
    <property type="component" value="Unassembled WGS sequence"/>
</dbReference>
<sequence>MLDILETIKDEIAVMFVAAMPLVELRGAIPLGISMGFTPLESTALSIIGNIIPVPFLLRLLEPIMDYLEKTTLFSKLVKKVKKRTLKKSRDKIKKYSLLGLFILVAVPIPTTGAWTGCIAATLLKLDPRKALVSIVSGIIAAGIIVFSLSYKVISVF</sequence>
<feature type="transmembrane region" description="Helical" evidence="1">
    <location>
        <begin position="43"/>
        <end position="61"/>
    </location>
</feature>
<keyword evidence="1" id="KW-0812">Transmembrane</keyword>
<dbReference type="PANTHER" id="PTHR36007:SF2">
    <property type="entry name" value="TRANSPORT PROTEIN-RELATED"/>
    <property type="match status" value="1"/>
</dbReference>
<comment type="caution">
    <text evidence="2">The sequence shown here is derived from an EMBL/GenBank/DDBJ whole genome shotgun (WGS) entry which is preliminary data.</text>
</comment>
<reference evidence="2 3" key="1">
    <citation type="submission" date="2019-08" db="EMBL/GenBank/DDBJ databases">
        <title>In-depth cultivation of the pig gut microbiome towards novel bacterial diversity and tailored functional studies.</title>
        <authorList>
            <person name="Wylensek D."/>
            <person name="Hitch T.C.A."/>
            <person name="Clavel T."/>
        </authorList>
    </citation>
    <scope>NUCLEOTIDE SEQUENCE [LARGE SCALE GENOMIC DNA]</scope>
    <source>
        <strain evidence="2 3">Med78-601-WT-4W-RMD-3</strain>
    </source>
</reference>
<dbReference type="EMBL" id="VULR01000007">
    <property type="protein sequence ID" value="MSS43303.1"/>
    <property type="molecule type" value="Genomic_DNA"/>
</dbReference>
<name>A0A844FGW1_9FIRM</name>
<dbReference type="Pfam" id="PF06695">
    <property type="entry name" value="Sm_multidrug_ex"/>
    <property type="match status" value="1"/>
</dbReference>
<gene>
    <name evidence="2" type="ORF">FYJ27_06095</name>
</gene>
<keyword evidence="1" id="KW-0472">Membrane</keyword>
<dbReference type="PANTHER" id="PTHR36007">
    <property type="entry name" value="TRANSPORT PROTEIN-RELATED"/>
    <property type="match status" value="1"/>
</dbReference>
<evidence type="ECO:0000313" key="3">
    <source>
        <dbReference type="Proteomes" id="UP000462760"/>
    </source>
</evidence>
<accession>A0A844FGW1</accession>
<evidence type="ECO:0000256" key="1">
    <source>
        <dbReference type="SAM" id="Phobius"/>
    </source>
</evidence>
<organism evidence="2 3">
    <name type="scientific">Anaerosalibacter bizertensis</name>
    <dbReference type="NCBI Taxonomy" id="932217"/>
    <lineage>
        <taxon>Bacteria</taxon>
        <taxon>Bacillati</taxon>
        <taxon>Bacillota</taxon>
        <taxon>Tissierellia</taxon>
        <taxon>Tissierellales</taxon>
        <taxon>Sporanaerobacteraceae</taxon>
        <taxon>Anaerosalibacter</taxon>
    </lineage>
</organism>
<feature type="transmembrane region" description="Helical" evidence="1">
    <location>
        <begin position="96"/>
        <end position="124"/>
    </location>
</feature>
<feature type="transmembrane region" description="Helical" evidence="1">
    <location>
        <begin position="130"/>
        <end position="151"/>
    </location>
</feature>
<protein>
    <submittedName>
        <fullName evidence="2">Small multi-drug export protein</fullName>
    </submittedName>
</protein>
<proteinExistence type="predicted"/>
<dbReference type="InterPro" id="IPR009577">
    <property type="entry name" value="Sm_multidrug_ex"/>
</dbReference>
<keyword evidence="1" id="KW-1133">Transmembrane helix</keyword>
<evidence type="ECO:0000313" key="2">
    <source>
        <dbReference type="EMBL" id="MSS43303.1"/>
    </source>
</evidence>
<feature type="transmembrane region" description="Helical" evidence="1">
    <location>
        <begin position="12"/>
        <end position="37"/>
    </location>
</feature>